<dbReference type="KEGG" id="aoh:AOV_02460"/>
<dbReference type="GO" id="GO:0006302">
    <property type="term" value="P:double-strand break repair"/>
    <property type="evidence" value="ECO:0007669"/>
    <property type="project" value="TreeGrafter"/>
</dbReference>
<sequence>MQWRERGVVIGARPYGDEHLLLSILTRNRGLRRGLTRFIRRRPPQIGDLVDATWRAKLPSNLGHFTYEVITSTFYNYFRDRVKLMCLSSVTHIMSVALPENEPHPILYDSFQDFAAAAEAEAPWYNHYLRLELSVLSQLGFALDLSRCAISNTTDNLLFISPKTGRALSAVVGHAYRDRLLPLPKVLRSISCGLETECCSASEFALSLKILGFFLRRHLLQENHTFKESRKILTELLE</sequence>
<dbReference type="Proteomes" id="UP000259762">
    <property type="component" value="Chromosome"/>
</dbReference>
<evidence type="ECO:0000256" key="1">
    <source>
        <dbReference type="ARBA" id="ARBA00022763"/>
    </source>
</evidence>
<comment type="similarity">
    <text evidence="4">Belongs to the RecO family.</text>
</comment>
<dbReference type="Pfam" id="PF02565">
    <property type="entry name" value="RecO_C"/>
    <property type="match status" value="1"/>
</dbReference>
<evidence type="ECO:0000313" key="7">
    <source>
        <dbReference type="Proteomes" id="UP000259762"/>
    </source>
</evidence>
<reference evidence="7" key="1">
    <citation type="submission" date="2018-06" db="EMBL/GenBank/DDBJ databases">
        <title>The Anaplasma ovis genome reveals a high proportion of pseudogenes.</title>
        <authorList>
            <person name="Liu Z."/>
            <person name="Peasley A.M."/>
            <person name="Yang J."/>
            <person name="Li Y."/>
            <person name="Guan G."/>
            <person name="Luo J."/>
            <person name="Yin H."/>
            <person name="Brayton K.A."/>
        </authorList>
    </citation>
    <scope>NUCLEOTIDE SEQUENCE [LARGE SCALE GENOMIC DNA]</scope>
    <source>
        <strain evidence="7">Haibei</strain>
    </source>
</reference>
<dbReference type="GO" id="GO:0006310">
    <property type="term" value="P:DNA recombination"/>
    <property type="evidence" value="ECO:0007669"/>
    <property type="project" value="UniProtKB-UniRule"/>
</dbReference>
<dbReference type="InterPro" id="IPR003717">
    <property type="entry name" value="RecO"/>
</dbReference>
<evidence type="ECO:0000256" key="2">
    <source>
        <dbReference type="ARBA" id="ARBA00023172"/>
    </source>
</evidence>
<keyword evidence="7" id="KW-1185">Reference proteome</keyword>
<organism evidence="6 7">
    <name type="scientific">Anaplasma ovis str. Haibei</name>
    <dbReference type="NCBI Taxonomy" id="1248439"/>
    <lineage>
        <taxon>Bacteria</taxon>
        <taxon>Pseudomonadati</taxon>
        <taxon>Pseudomonadota</taxon>
        <taxon>Alphaproteobacteria</taxon>
        <taxon>Rickettsiales</taxon>
        <taxon>Anaplasmataceae</taxon>
        <taxon>Anaplasma</taxon>
    </lineage>
</organism>
<dbReference type="RefSeq" id="WP_075138995.1">
    <property type="nucleotide sequence ID" value="NZ_CP015994.1"/>
</dbReference>
<keyword evidence="3 4" id="KW-0234">DNA repair</keyword>
<keyword evidence="2 4" id="KW-0233">DNA recombination</keyword>
<dbReference type="PANTHER" id="PTHR33991:SF1">
    <property type="entry name" value="DNA REPAIR PROTEIN RECO"/>
    <property type="match status" value="1"/>
</dbReference>
<gene>
    <name evidence="4" type="primary">recO</name>
    <name evidence="6" type="ORF">AOV_02460</name>
</gene>
<dbReference type="NCBIfam" id="TIGR00613">
    <property type="entry name" value="reco"/>
    <property type="match status" value="1"/>
</dbReference>
<dbReference type="Gene3D" id="1.20.1440.120">
    <property type="entry name" value="Recombination protein O, C-terminal domain"/>
    <property type="match status" value="1"/>
</dbReference>
<evidence type="ECO:0000256" key="4">
    <source>
        <dbReference type="HAMAP-Rule" id="MF_00201"/>
    </source>
</evidence>
<accession>A0A2Z2LEY3</accession>
<feature type="domain" description="DNA replication/recombination mediator RecO N-terminal" evidence="5">
    <location>
        <begin position="1"/>
        <end position="67"/>
    </location>
</feature>
<dbReference type="InterPro" id="IPR022572">
    <property type="entry name" value="DNA_rep/recomb_RecO_N"/>
</dbReference>
<proteinExistence type="inferred from homology"/>
<comment type="function">
    <text evidence="4">Involved in DNA repair and RecF pathway recombination.</text>
</comment>
<keyword evidence="1 4" id="KW-0227">DNA damage</keyword>
<name>A0A2Z2LEY3_9RICK</name>
<reference evidence="6 7" key="2">
    <citation type="journal article" date="2019" name="BMC Genomics">
        <title>The Anaplasma ovis genome reveals a high proportion of pseudogenes.</title>
        <authorList>
            <person name="Liu Z."/>
            <person name="Peasley A.M."/>
            <person name="Yang J."/>
            <person name="Li Y."/>
            <person name="Guan G."/>
            <person name="Luo J."/>
            <person name="Yin H."/>
            <person name="Brayton K.A."/>
        </authorList>
    </citation>
    <scope>NUCLEOTIDE SEQUENCE [LARGE SCALE GENOMIC DNA]</scope>
    <source>
        <strain evidence="6 7">Haibei</strain>
    </source>
</reference>
<dbReference type="OrthoDB" id="9804792at2"/>
<dbReference type="HAMAP" id="MF_00201">
    <property type="entry name" value="RecO"/>
    <property type="match status" value="1"/>
</dbReference>
<dbReference type="InterPro" id="IPR037278">
    <property type="entry name" value="ARFGAP/RecO"/>
</dbReference>
<dbReference type="PANTHER" id="PTHR33991">
    <property type="entry name" value="DNA REPAIR PROTEIN RECO"/>
    <property type="match status" value="1"/>
</dbReference>
<dbReference type="InterPro" id="IPR042242">
    <property type="entry name" value="RecO_C"/>
</dbReference>
<dbReference type="AlphaFoldDB" id="A0A2Z2LEY3"/>
<evidence type="ECO:0000259" key="5">
    <source>
        <dbReference type="Pfam" id="PF11967"/>
    </source>
</evidence>
<dbReference type="Pfam" id="PF11967">
    <property type="entry name" value="RecO_N"/>
    <property type="match status" value="1"/>
</dbReference>
<evidence type="ECO:0000313" key="6">
    <source>
        <dbReference type="EMBL" id="ASI47710.1"/>
    </source>
</evidence>
<protein>
    <recommendedName>
        <fullName evidence="4">DNA repair protein RecO</fullName>
    </recommendedName>
    <alternativeName>
        <fullName evidence="4">Recombination protein O</fullName>
    </alternativeName>
</protein>
<dbReference type="GO" id="GO:0043590">
    <property type="term" value="C:bacterial nucleoid"/>
    <property type="evidence" value="ECO:0007669"/>
    <property type="project" value="TreeGrafter"/>
</dbReference>
<dbReference type="EMBL" id="CP015994">
    <property type="protein sequence ID" value="ASI47710.1"/>
    <property type="molecule type" value="Genomic_DNA"/>
</dbReference>
<dbReference type="SUPFAM" id="SSF57863">
    <property type="entry name" value="ArfGap/RecO-like zinc finger"/>
    <property type="match status" value="1"/>
</dbReference>
<evidence type="ECO:0000256" key="3">
    <source>
        <dbReference type="ARBA" id="ARBA00023204"/>
    </source>
</evidence>